<sequence length="448" mass="51217">MTMLDDAHAPSPPGYVKWTPRDSVKKLARDFNGRLQHIETGRYLWVHKYEKVLAKDWTRDWDHYWKQCQGWRTDVNTSVSALIRDGHVEDGHWLARELLPDQVEDMATFKIEITVGRGREVLEFVPYSFKAATWNEELSQGRYSSGATNNHYHTGADDPSVDNADNGDSLHNNPEFLQFLSLATPLDIEIDPTKFLKTPLLMSQATRQKRWISSTPRIAFCVECPCINASIPTRRFDLSSSAPSHECIPRSFHVDPFQADYARHHFRIVHGMTFSTMEEILYQFGREIQMDDGKTIPERFAIAANNAAVQTWHKQMDKEWEELRQRSKTLPSAAHITNHSVQADTVTTKNSVFIWPGTMEHGVVLCPYLECTLPDFTSNPLEHDRAIRHFMQHGLHLKNNNDVLQLFGFQLIGVRPDAVESSEQNKPAAPAADSIITALTERDDKPEV</sequence>
<evidence type="ECO:0000313" key="2">
    <source>
        <dbReference type="Proteomes" id="UP001143856"/>
    </source>
</evidence>
<name>A0ACC1PTF7_9PEZI</name>
<organism evidence="1 2">
    <name type="scientific">Xylaria curta</name>
    <dbReference type="NCBI Taxonomy" id="42375"/>
    <lineage>
        <taxon>Eukaryota</taxon>
        <taxon>Fungi</taxon>
        <taxon>Dikarya</taxon>
        <taxon>Ascomycota</taxon>
        <taxon>Pezizomycotina</taxon>
        <taxon>Sordariomycetes</taxon>
        <taxon>Xylariomycetidae</taxon>
        <taxon>Xylariales</taxon>
        <taxon>Xylariaceae</taxon>
        <taxon>Xylaria</taxon>
    </lineage>
</organism>
<keyword evidence="2" id="KW-1185">Reference proteome</keyword>
<reference evidence="1" key="1">
    <citation type="submission" date="2022-10" db="EMBL/GenBank/DDBJ databases">
        <title>Genome Sequence of Xylaria curta.</title>
        <authorList>
            <person name="Buettner E."/>
        </authorList>
    </citation>
    <scope>NUCLEOTIDE SEQUENCE</scope>
    <source>
        <strain evidence="1">Babe10</strain>
    </source>
</reference>
<comment type="caution">
    <text evidence="1">The sequence shown here is derived from an EMBL/GenBank/DDBJ whole genome shotgun (WGS) entry which is preliminary data.</text>
</comment>
<accession>A0ACC1PTF7</accession>
<protein>
    <submittedName>
        <fullName evidence="1">Uncharacterized protein</fullName>
    </submittedName>
</protein>
<proteinExistence type="predicted"/>
<dbReference type="EMBL" id="JAPDGR010000003">
    <property type="protein sequence ID" value="KAJ2999315.1"/>
    <property type="molecule type" value="Genomic_DNA"/>
</dbReference>
<evidence type="ECO:0000313" key="1">
    <source>
        <dbReference type="EMBL" id="KAJ2999315.1"/>
    </source>
</evidence>
<dbReference type="Proteomes" id="UP001143856">
    <property type="component" value="Unassembled WGS sequence"/>
</dbReference>
<gene>
    <name evidence="1" type="ORF">NUW58_g32</name>
</gene>